<accession>A0A024H855</accession>
<dbReference type="EMBL" id="CAQI01000059">
    <property type="protein sequence ID" value="CCQ48355.1"/>
    <property type="molecule type" value="Genomic_DNA"/>
</dbReference>
<name>A0A024H855_9MICC</name>
<proteinExistence type="predicted"/>
<organism evidence="1 2">
    <name type="scientific">Pseudarthrobacter siccitolerans</name>
    <dbReference type="NCBI Taxonomy" id="861266"/>
    <lineage>
        <taxon>Bacteria</taxon>
        <taxon>Bacillati</taxon>
        <taxon>Actinomycetota</taxon>
        <taxon>Actinomycetes</taxon>
        <taxon>Micrococcales</taxon>
        <taxon>Micrococcaceae</taxon>
        <taxon>Pseudarthrobacter</taxon>
    </lineage>
</organism>
<dbReference type="Proteomes" id="UP000035722">
    <property type="component" value="Unassembled WGS sequence"/>
</dbReference>
<evidence type="ECO:0000313" key="2">
    <source>
        <dbReference type="Proteomes" id="UP000035722"/>
    </source>
</evidence>
<evidence type="ECO:0000313" key="1">
    <source>
        <dbReference type="EMBL" id="CCQ48355.1"/>
    </source>
</evidence>
<dbReference type="STRING" id="861266.ARTSIC4J27_4360"/>
<protein>
    <submittedName>
        <fullName evidence="1">Uncharacterized protein</fullName>
    </submittedName>
</protein>
<gene>
    <name evidence="1" type="ORF">ARTSIC4J27_4360</name>
</gene>
<sequence length="42" mass="4442">MPLEIGGTPIGLGLTGILPPLSSNDKTLEATLLMRIPTRQLL</sequence>
<reference evidence="2" key="1">
    <citation type="journal article" date="2014" name="Genome Announc.">
        <title>Genome Sequence of Arthrobacter siccitolerans 4J27, a Xeroprotectant-Producing Desiccation-Tolerant Microorganism.</title>
        <authorList>
            <person name="Manzanera M."/>
            <person name="Santa-Cruz-Calvo L."/>
            <person name="Vilchez J.I."/>
            <person name="Garcia-Fontana C."/>
            <person name="Silva-Castro G.A."/>
            <person name="Calvo C."/>
            <person name="Gonzalez-Lopez J."/>
        </authorList>
    </citation>
    <scope>NUCLEOTIDE SEQUENCE [LARGE SCALE GENOMIC DNA]</scope>
    <source>
        <strain evidence="2">4J27</strain>
    </source>
</reference>
<keyword evidence="2" id="KW-1185">Reference proteome</keyword>
<dbReference type="AlphaFoldDB" id="A0A024H855"/>
<comment type="caution">
    <text evidence="1">The sequence shown here is derived from an EMBL/GenBank/DDBJ whole genome shotgun (WGS) entry which is preliminary data.</text>
</comment>